<evidence type="ECO:0000256" key="1">
    <source>
        <dbReference type="SAM" id="SignalP"/>
    </source>
</evidence>
<gene>
    <name evidence="2" type="ORF">GGR21_001477</name>
</gene>
<evidence type="ECO:0000313" key="2">
    <source>
        <dbReference type="EMBL" id="MBB4035584.1"/>
    </source>
</evidence>
<organism evidence="2 3">
    <name type="scientific">Dysgonomonas hofstadii</name>
    <dbReference type="NCBI Taxonomy" id="637886"/>
    <lineage>
        <taxon>Bacteria</taxon>
        <taxon>Pseudomonadati</taxon>
        <taxon>Bacteroidota</taxon>
        <taxon>Bacteroidia</taxon>
        <taxon>Bacteroidales</taxon>
        <taxon>Dysgonomonadaceae</taxon>
        <taxon>Dysgonomonas</taxon>
    </lineage>
</organism>
<dbReference type="EMBL" id="JACIEP010000004">
    <property type="protein sequence ID" value="MBB4035584.1"/>
    <property type="molecule type" value="Genomic_DNA"/>
</dbReference>
<evidence type="ECO:0000313" key="3">
    <source>
        <dbReference type="Proteomes" id="UP000555103"/>
    </source>
</evidence>
<reference evidence="2 3" key="1">
    <citation type="submission" date="2020-08" db="EMBL/GenBank/DDBJ databases">
        <title>Genomic Encyclopedia of Type Strains, Phase IV (KMG-IV): sequencing the most valuable type-strain genomes for metagenomic binning, comparative biology and taxonomic classification.</title>
        <authorList>
            <person name="Goeker M."/>
        </authorList>
    </citation>
    <scope>NUCLEOTIDE SEQUENCE [LARGE SCALE GENOMIC DNA]</scope>
    <source>
        <strain evidence="2 3">DSM 104969</strain>
    </source>
</reference>
<keyword evidence="1" id="KW-0732">Signal</keyword>
<protein>
    <recommendedName>
        <fullName evidence="4">Prevent-host-death protein</fullName>
    </recommendedName>
</protein>
<proteinExistence type="predicted"/>
<comment type="caution">
    <text evidence="2">The sequence shown here is derived from an EMBL/GenBank/DDBJ whole genome shotgun (WGS) entry which is preliminary data.</text>
</comment>
<dbReference type="Gene3D" id="2.60.40.1120">
    <property type="entry name" value="Carboxypeptidase-like, regulatory domain"/>
    <property type="match status" value="1"/>
</dbReference>
<sequence length="785" mass="88052">MQQKTNIILFFICLFCFINVSAQDNRPRQTIKGIVIDKASGVPLPSVTIGLLDMPQMGTITDDNGRFSLAGVPVGRHDLQATSVGYETSVFREIMVTSAKEINLEIQLKENTHELGEVVVVSQTNKDQPLNKMALSGGRMLSVEEARRYAGGMDDPARLASSFAGVSPSAGDNGISIHGNAPHLLQWRLEDVEIPNPNHFADISVLGGGVLSSLSSNILGNSDFFTGAFPAEYGNAVSGVFDMKMRNGNNQKYEHTFQAGILGLDFASEGPFSKKHNASYIFNYRYSTTSLLGKLGGSVDNGSKIDYQDLNFKLNFPTKKAGVFSVWATALIDKYKQSPEKDMEKWETIDDRQLSKADQTVAAVGITHRYFFGDDTQWKTSLATTYSKYKLSMDIEDYSRNMTPYLASNSKSTNLIFKTSFNKKFSSRFTNMTGLTYTKLFYNMDMDMSAHEGYPLENISKGDGNTDLISAYNSSLIGLSDKVSLSVGVNAQVMTLNKEWTVEPRAALRWQASQKSAFAIAYGLYSRMEKMDVYFVKTKGTGETANKKLGFTKSHNFMLTYDYKISDDMRLKIEPFAQFLFDVPVMADSSYSVLNRKEFWVEDPLVNKGKGRNIGIDITFERYLTKGLYYMITASLFDSRYCGGDGVWHNTRYNRNYIVNGLIGKEWMIGRNKQNVLSVNLKLTLQGGDRYAPIDEQATMNDPDKEVQYDETKAYSKQLSPMLLGNYSISYKMNKKKVSHEFAIQGINATGYKEFHGHVYNTKKDVIEPYRSSMTLTNVSYKIQF</sequence>
<evidence type="ECO:0008006" key="4">
    <source>
        <dbReference type="Google" id="ProtNLM"/>
    </source>
</evidence>
<feature type="signal peptide" evidence="1">
    <location>
        <begin position="1"/>
        <end position="22"/>
    </location>
</feature>
<dbReference type="SUPFAM" id="SSF56935">
    <property type="entry name" value="Porins"/>
    <property type="match status" value="1"/>
</dbReference>
<dbReference type="InterPro" id="IPR008969">
    <property type="entry name" value="CarboxyPept-like_regulatory"/>
</dbReference>
<feature type="chain" id="PRO_5033048622" description="Prevent-host-death protein" evidence="1">
    <location>
        <begin position="23"/>
        <end position="785"/>
    </location>
</feature>
<dbReference type="SUPFAM" id="SSF49464">
    <property type="entry name" value="Carboxypeptidase regulatory domain-like"/>
    <property type="match status" value="1"/>
</dbReference>
<dbReference type="Proteomes" id="UP000555103">
    <property type="component" value="Unassembled WGS sequence"/>
</dbReference>
<dbReference type="RefSeq" id="WP_183306514.1">
    <property type="nucleotide sequence ID" value="NZ_JACIEP010000004.1"/>
</dbReference>
<keyword evidence="3" id="KW-1185">Reference proteome</keyword>
<dbReference type="Pfam" id="PF13715">
    <property type="entry name" value="CarbopepD_reg_2"/>
    <property type="match status" value="1"/>
</dbReference>
<accession>A0A840CPS9</accession>
<name>A0A840CPS9_9BACT</name>
<dbReference type="AlphaFoldDB" id="A0A840CPS9"/>